<dbReference type="EMBL" id="KZ824629">
    <property type="protein sequence ID" value="RAK80334.1"/>
    <property type="molecule type" value="Genomic_DNA"/>
</dbReference>
<evidence type="ECO:0000313" key="2">
    <source>
        <dbReference type="Proteomes" id="UP000249789"/>
    </source>
</evidence>
<organism evidence="1 2">
    <name type="scientific">Aspergillus fijiensis CBS 313.89</name>
    <dbReference type="NCBI Taxonomy" id="1448319"/>
    <lineage>
        <taxon>Eukaryota</taxon>
        <taxon>Fungi</taxon>
        <taxon>Dikarya</taxon>
        <taxon>Ascomycota</taxon>
        <taxon>Pezizomycotina</taxon>
        <taxon>Eurotiomycetes</taxon>
        <taxon>Eurotiomycetidae</taxon>
        <taxon>Eurotiales</taxon>
        <taxon>Aspergillaceae</taxon>
        <taxon>Aspergillus</taxon>
    </lineage>
</organism>
<dbReference type="Proteomes" id="UP000249789">
    <property type="component" value="Unassembled WGS sequence"/>
</dbReference>
<keyword evidence="2" id="KW-1185">Reference proteome</keyword>
<protein>
    <submittedName>
        <fullName evidence="1">Uncharacterized protein</fullName>
    </submittedName>
</protein>
<dbReference type="AlphaFoldDB" id="A0A8G1RW76"/>
<sequence>MPRTADSDVTRGQTHPVTVQELLCYFSCKLWGHTRKDHTSVTQHTCLVHHLLESPQPEFRRRVALLIRSRPGGGWGYCLLGYLVIPAVTSLTT</sequence>
<reference evidence="1 2" key="1">
    <citation type="submission" date="2018-02" db="EMBL/GenBank/DDBJ databases">
        <title>The genomes of Aspergillus section Nigri reveals drivers in fungal speciation.</title>
        <authorList>
            <consortium name="DOE Joint Genome Institute"/>
            <person name="Vesth T.C."/>
            <person name="Nybo J."/>
            <person name="Theobald S."/>
            <person name="Brandl J."/>
            <person name="Frisvad J.C."/>
            <person name="Nielsen K.F."/>
            <person name="Lyhne E.K."/>
            <person name="Kogle M.E."/>
            <person name="Kuo A."/>
            <person name="Riley R."/>
            <person name="Clum A."/>
            <person name="Nolan M."/>
            <person name="Lipzen A."/>
            <person name="Salamov A."/>
            <person name="Henrissat B."/>
            <person name="Wiebenga A."/>
            <person name="De vries R.P."/>
            <person name="Grigoriev I.V."/>
            <person name="Mortensen U.H."/>
            <person name="Andersen M.R."/>
            <person name="Baker S.E."/>
        </authorList>
    </citation>
    <scope>NUCLEOTIDE SEQUENCE [LARGE SCALE GENOMIC DNA]</scope>
    <source>
        <strain evidence="1 2">CBS 313.89</strain>
    </source>
</reference>
<dbReference type="RefSeq" id="XP_040804344.1">
    <property type="nucleotide sequence ID" value="XM_040940445.1"/>
</dbReference>
<dbReference type="GeneID" id="63857778"/>
<proteinExistence type="predicted"/>
<dbReference type="VEuPathDB" id="FungiDB:BO72DRAFT_302349"/>
<gene>
    <name evidence="1" type="ORF">BO72DRAFT_302349</name>
</gene>
<evidence type="ECO:0000313" key="1">
    <source>
        <dbReference type="EMBL" id="RAK80334.1"/>
    </source>
</evidence>
<accession>A0A8G1RW76</accession>
<name>A0A8G1RW76_9EURO</name>